<reference evidence="2" key="2">
    <citation type="submission" date="2020-09" db="EMBL/GenBank/DDBJ databases">
        <authorList>
            <person name="Sun Q."/>
            <person name="Zhou Y."/>
        </authorList>
    </citation>
    <scope>NUCLEOTIDE SEQUENCE</scope>
    <source>
        <strain evidence="2">CGMCC 1.15763</strain>
    </source>
</reference>
<dbReference type="AlphaFoldDB" id="A0A917HVT9"/>
<evidence type="ECO:0000313" key="3">
    <source>
        <dbReference type="Proteomes" id="UP000633278"/>
    </source>
</evidence>
<evidence type="ECO:0000256" key="1">
    <source>
        <dbReference type="SAM" id="Phobius"/>
    </source>
</evidence>
<dbReference type="InterPro" id="IPR025962">
    <property type="entry name" value="SdpI/YhfL"/>
</dbReference>
<comment type="caution">
    <text evidence="2">The sequence shown here is derived from an EMBL/GenBank/DDBJ whole genome shotgun (WGS) entry which is preliminary data.</text>
</comment>
<keyword evidence="3" id="KW-1185">Reference proteome</keyword>
<keyword evidence="1" id="KW-0472">Membrane</keyword>
<keyword evidence="1" id="KW-1133">Transmembrane helix</keyword>
<dbReference type="Proteomes" id="UP000633278">
    <property type="component" value="Unassembled WGS sequence"/>
</dbReference>
<evidence type="ECO:0008006" key="4">
    <source>
        <dbReference type="Google" id="ProtNLM"/>
    </source>
</evidence>
<dbReference type="Pfam" id="PF13630">
    <property type="entry name" value="SdpI"/>
    <property type="match status" value="1"/>
</dbReference>
<evidence type="ECO:0000313" key="2">
    <source>
        <dbReference type="EMBL" id="GGG93466.1"/>
    </source>
</evidence>
<feature type="transmembrane region" description="Helical" evidence="1">
    <location>
        <begin position="81"/>
        <end position="97"/>
    </location>
</feature>
<protein>
    <recommendedName>
        <fullName evidence="4">SdpI/YhfL protein family protein</fullName>
    </recommendedName>
</protein>
<organism evidence="2 3">
    <name type="scientific">Polaribacter pacificus</name>
    <dbReference type="NCBI Taxonomy" id="1775173"/>
    <lineage>
        <taxon>Bacteria</taxon>
        <taxon>Pseudomonadati</taxon>
        <taxon>Bacteroidota</taxon>
        <taxon>Flavobacteriia</taxon>
        <taxon>Flavobacteriales</taxon>
        <taxon>Flavobacteriaceae</taxon>
    </lineage>
</organism>
<dbReference type="EMBL" id="BMJW01000001">
    <property type="protein sequence ID" value="GGG93466.1"/>
    <property type="molecule type" value="Genomic_DNA"/>
</dbReference>
<sequence length="116" mass="13447">MNPYIYVLSVNGLLLFFSLLFYFFPPTKINGLYGYRTNKSMQNEDIWNFANQFFNKTLLIYTAIALVAALLFVFVTNVEITWQPMVLMLLSLAVSVIKTEQALSQNFDDEGKRKKQ</sequence>
<feature type="transmembrane region" description="Helical" evidence="1">
    <location>
        <begin position="58"/>
        <end position="75"/>
    </location>
</feature>
<accession>A0A917HVT9</accession>
<reference evidence="2" key="1">
    <citation type="journal article" date="2014" name="Int. J. Syst. Evol. Microbiol.">
        <title>Complete genome sequence of Corynebacterium casei LMG S-19264T (=DSM 44701T), isolated from a smear-ripened cheese.</title>
        <authorList>
            <consortium name="US DOE Joint Genome Institute (JGI-PGF)"/>
            <person name="Walter F."/>
            <person name="Albersmeier A."/>
            <person name="Kalinowski J."/>
            <person name="Ruckert C."/>
        </authorList>
    </citation>
    <scope>NUCLEOTIDE SEQUENCE</scope>
    <source>
        <strain evidence="2">CGMCC 1.15763</strain>
    </source>
</reference>
<dbReference type="RefSeq" id="WP_188597999.1">
    <property type="nucleotide sequence ID" value="NZ_BMJW01000001.1"/>
</dbReference>
<keyword evidence="1" id="KW-0812">Transmembrane</keyword>
<feature type="transmembrane region" description="Helical" evidence="1">
    <location>
        <begin position="6"/>
        <end position="24"/>
    </location>
</feature>
<name>A0A917HVT9_9FLAO</name>
<proteinExistence type="predicted"/>
<gene>
    <name evidence="2" type="ORF">GCM10011416_08250</name>
</gene>